<keyword evidence="2" id="KW-0472">Membrane</keyword>
<sequence length="253" mass="28472">MPALRRPRASLRVFRSVCGLPRDKGREHLQLCGPEAKPQPEILHPRLASRPLRTVGFFKRTLLFVQITRTTKHCYFCLQHVNSTEPSSSSQDRSSNYSNLVIVLTPSTCNGAFNTETSMAPRVRTLCHRPPSGLRVSLYLTFWSCTFLSVLAVLAYPSTALFARAACCTLQRTLSGRDAPLCSEFESPSTNICQVQGRAPFRFGASLFVRFVLSWLSVESTHDPRSSHSSQRKGTLRRDTAQTRHRHILCTDF</sequence>
<organism evidence="3 4">
    <name type="scientific">Colletotrichum chrysophilum</name>
    <dbReference type="NCBI Taxonomy" id="1836956"/>
    <lineage>
        <taxon>Eukaryota</taxon>
        <taxon>Fungi</taxon>
        <taxon>Dikarya</taxon>
        <taxon>Ascomycota</taxon>
        <taxon>Pezizomycotina</taxon>
        <taxon>Sordariomycetes</taxon>
        <taxon>Hypocreomycetidae</taxon>
        <taxon>Glomerellales</taxon>
        <taxon>Glomerellaceae</taxon>
        <taxon>Colletotrichum</taxon>
        <taxon>Colletotrichum gloeosporioides species complex</taxon>
    </lineage>
</organism>
<evidence type="ECO:0000313" key="3">
    <source>
        <dbReference type="EMBL" id="KAK1840022.1"/>
    </source>
</evidence>
<comment type="caution">
    <text evidence="3">The sequence shown here is derived from an EMBL/GenBank/DDBJ whole genome shotgun (WGS) entry which is preliminary data.</text>
</comment>
<feature type="region of interest" description="Disordered" evidence="1">
    <location>
        <begin position="221"/>
        <end position="242"/>
    </location>
</feature>
<dbReference type="AlphaFoldDB" id="A0AAD9A4K2"/>
<reference evidence="3" key="1">
    <citation type="submission" date="2023-01" db="EMBL/GenBank/DDBJ databases">
        <title>Colletotrichum chrysophilum M932 genome sequence.</title>
        <authorList>
            <person name="Baroncelli R."/>
        </authorList>
    </citation>
    <scope>NUCLEOTIDE SEQUENCE</scope>
    <source>
        <strain evidence="3">M932</strain>
    </source>
</reference>
<keyword evidence="2" id="KW-1133">Transmembrane helix</keyword>
<dbReference type="Proteomes" id="UP001243330">
    <property type="component" value="Unassembled WGS sequence"/>
</dbReference>
<keyword evidence="4" id="KW-1185">Reference proteome</keyword>
<name>A0AAD9A4K2_9PEZI</name>
<keyword evidence="2" id="KW-0812">Transmembrane</keyword>
<protein>
    <submittedName>
        <fullName evidence="3">Uncharacterized protein</fullName>
    </submittedName>
</protein>
<accession>A0AAD9A4K2</accession>
<evidence type="ECO:0000256" key="1">
    <source>
        <dbReference type="SAM" id="MobiDB-lite"/>
    </source>
</evidence>
<feature type="transmembrane region" description="Helical" evidence="2">
    <location>
        <begin position="136"/>
        <end position="156"/>
    </location>
</feature>
<gene>
    <name evidence="3" type="ORF">CCHR01_17345</name>
</gene>
<dbReference type="EMBL" id="JAQOWY010000602">
    <property type="protein sequence ID" value="KAK1840022.1"/>
    <property type="molecule type" value="Genomic_DNA"/>
</dbReference>
<evidence type="ECO:0000313" key="4">
    <source>
        <dbReference type="Proteomes" id="UP001243330"/>
    </source>
</evidence>
<proteinExistence type="predicted"/>
<evidence type="ECO:0000256" key="2">
    <source>
        <dbReference type="SAM" id="Phobius"/>
    </source>
</evidence>